<keyword evidence="6" id="KW-1185">Reference proteome</keyword>
<dbReference type="SMART" id="SM00710">
    <property type="entry name" value="PbH1"/>
    <property type="match status" value="6"/>
</dbReference>
<proteinExistence type="predicted"/>
<feature type="signal peptide" evidence="3">
    <location>
        <begin position="1"/>
        <end position="24"/>
    </location>
</feature>
<feature type="region of interest" description="Disordered" evidence="2">
    <location>
        <begin position="398"/>
        <end position="427"/>
    </location>
</feature>
<dbReference type="InterPro" id="IPR007742">
    <property type="entry name" value="NosD_dom"/>
</dbReference>
<name>A0ABS5AG48_9PSEU</name>
<keyword evidence="3" id="KW-0732">Signal</keyword>
<dbReference type="SUPFAM" id="SSF51126">
    <property type="entry name" value="Pectin lyase-like"/>
    <property type="match status" value="1"/>
</dbReference>
<evidence type="ECO:0000256" key="3">
    <source>
        <dbReference type="SAM" id="SignalP"/>
    </source>
</evidence>
<dbReference type="InterPro" id="IPR006626">
    <property type="entry name" value="PbH1"/>
</dbReference>
<protein>
    <recommendedName>
        <fullName evidence="4">Periplasmic copper-binding protein NosD beta helix domain-containing protein</fullName>
    </recommendedName>
</protein>
<feature type="domain" description="Periplasmic copper-binding protein NosD beta helix" evidence="4">
    <location>
        <begin position="165"/>
        <end position="341"/>
    </location>
</feature>
<keyword evidence="1" id="KW-0677">Repeat</keyword>
<dbReference type="RefSeq" id="WP_249044378.1">
    <property type="nucleotide sequence ID" value="NZ_JAGIOO010000001.1"/>
</dbReference>
<dbReference type="PANTHER" id="PTHR22990">
    <property type="entry name" value="F-BOX ONLY PROTEIN"/>
    <property type="match status" value="1"/>
</dbReference>
<dbReference type="InterPro" id="IPR012334">
    <property type="entry name" value="Pectin_lyas_fold"/>
</dbReference>
<gene>
    <name evidence="5" type="ORF">JOF53_004428</name>
</gene>
<dbReference type="Pfam" id="PF05048">
    <property type="entry name" value="NosD"/>
    <property type="match status" value="1"/>
</dbReference>
<evidence type="ECO:0000313" key="5">
    <source>
        <dbReference type="EMBL" id="MBP2475556.1"/>
    </source>
</evidence>
<dbReference type="EMBL" id="JAGIOO010000001">
    <property type="protein sequence ID" value="MBP2475556.1"/>
    <property type="molecule type" value="Genomic_DNA"/>
</dbReference>
<evidence type="ECO:0000256" key="2">
    <source>
        <dbReference type="SAM" id="MobiDB-lite"/>
    </source>
</evidence>
<evidence type="ECO:0000256" key="1">
    <source>
        <dbReference type="ARBA" id="ARBA00022737"/>
    </source>
</evidence>
<organism evidence="5 6">
    <name type="scientific">Crossiella equi</name>
    <dbReference type="NCBI Taxonomy" id="130796"/>
    <lineage>
        <taxon>Bacteria</taxon>
        <taxon>Bacillati</taxon>
        <taxon>Actinomycetota</taxon>
        <taxon>Actinomycetes</taxon>
        <taxon>Pseudonocardiales</taxon>
        <taxon>Pseudonocardiaceae</taxon>
        <taxon>Crossiella</taxon>
    </lineage>
</organism>
<reference evidence="5 6" key="1">
    <citation type="submission" date="2021-03" db="EMBL/GenBank/DDBJ databases">
        <title>Sequencing the genomes of 1000 actinobacteria strains.</title>
        <authorList>
            <person name="Klenk H.-P."/>
        </authorList>
    </citation>
    <scope>NUCLEOTIDE SEQUENCE [LARGE SCALE GENOMIC DNA]</scope>
    <source>
        <strain evidence="5 6">DSM 44580</strain>
    </source>
</reference>
<dbReference type="InterPro" id="IPR051550">
    <property type="entry name" value="SCF-Subunits/Alg-Epimerases"/>
</dbReference>
<dbReference type="InterPro" id="IPR011050">
    <property type="entry name" value="Pectin_lyase_fold/virulence"/>
</dbReference>
<dbReference type="Proteomes" id="UP001519363">
    <property type="component" value="Unassembled WGS sequence"/>
</dbReference>
<evidence type="ECO:0000313" key="6">
    <source>
        <dbReference type="Proteomes" id="UP001519363"/>
    </source>
</evidence>
<dbReference type="PANTHER" id="PTHR22990:SF15">
    <property type="entry name" value="F-BOX ONLY PROTEIN 10"/>
    <property type="match status" value="1"/>
</dbReference>
<dbReference type="Gene3D" id="2.160.20.10">
    <property type="entry name" value="Single-stranded right-handed beta-helix, Pectin lyase-like"/>
    <property type="match status" value="1"/>
</dbReference>
<sequence length="444" mass="45761">MRAVIQRAAGLLAVLVLGSGCATATSEESPVRPATDGPTTIRVPQDAPTIQAAVDSARAGDLVLVSPGVYRESVQVKRPNVVLRGTERNTVVIDGEVRRANGITVTAPGVAVENLTVRNHTLNGVLVTGMSDVNGGVARGSTGYRRLDTTTFPPLQGFRVSYVTASNNALYGIYAFDARHGVIEHNYASGSADSGIYVGQCKPCHIVVRDNVMERNAVGYEGANSSTAMYVLRNRIVANRVGLTSNSDYQEALVPQEDAVFLGNLVGGNAEPASPAQADGGFGIGVGIAGGARNLVSRNRILGHPAAGLVLTSSEDLPPLGNRVEGNVLTGNGVDVAYAASARAPGAGNCLRDNTLSATQPARLDHSMACPQPGTPLAGVPAPRVPAPRGISFRTVAAPPHLPNLPSAESAPPAPVPAELGPVDTDRIGVPDTAYLADCSGVRL</sequence>
<feature type="chain" id="PRO_5047408545" description="Periplasmic copper-binding protein NosD beta helix domain-containing protein" evidence="3">
    <location>
        <begin position="25"/>
        <end position="444"/>
    </location>
</feature>
<dbReference type="PROSITE" id="PS51257">
    <property type="entry name" value="PROKAR_LIPOPROTEIN"/>
    <property type="match status" value="1"/>
</dbReference>
<comment type="caution">
    <text evidence="5">The sequence shown here is derived from an EMBL/GenBank/DDBJ whole genome shotgun (WGS) entry which is preliminary data.</text>
</comment>
<accession>A0ABS5AG48</accession>
<evidence type="ECO:0000259" key="4">
    <source>
        <dbReference type="Pfam" id="PF05048"/>
    </source>
</evidence>